<evidence type="ECO:0000256" key="6">
    <source>
        <dbReference type="ARBA" id="ARBA00023136"/>
    </source>
</evidence>
<reference evidence="8 9" key="1">
    <citation type="submission" date="2018-10" db="EMBL/GenBank/DDBJ databases">
        <title>Genomic Encyclopedia of Archaeal and Bacterial Type Strains, Phase II (KMG-II): from individual species to whole genera.</title>
        <authorList>
            <person name="Goeker M."/>
        </authorList>
    </citation>
    <scope>NUCLEOTIDE SEQUENCE [LARGE SCALE GENOMIC DNA]</scope>
    <source>
        <strain evidence="8 9">DSM 43383</strain>
    </source>
</reference>
<feature type="transmembrane region" description="Helical" evidence="7">
    <location>
        <begin position="171"/>
        <end position="189"/>
    </location>
</feature>
<dbReference type="GO" id="GO:0005886">
    <property type="term" value="C:plasma membrane"/>
    <property type="evidence" value="ECO:0007669"/>
    <property type="project" value="UniProtKB-SubCell"/>
</dbReference>
<name>A0A495R073_9ACTN</name>
<accession>A0A495R073</accession>
<dbReference type="Gene3D" id="1.20.1250.20">
    <property type="entry name" value="MFS general substrate transporter like domains"/>
    <property type="match status" value="1"/>
</dbReference>
<dbReference type="Proteomes" id="UP000274601">
    <property type="component" value="Unassembled WGS sequence"/>
</dbReference>
<keyword evidence="6 7" id="KW-0472">Membrane</keyword>
<dbReference type="PANTHER" id="PTHR42718:SF46">
    <property type="entry name" value="BLR6921 PROTEIN"/>
    <property type="match status" value="1"/>
</dbReference>
<protein>
    <submittedName>
        <fullName evidence="8">MFS transporter</fullName>
    </submittedName>
</protein>
<evidence type="ECO:0000313" key="8">
    <source>
        <dbReference type="EMBL" id="RKS79614.1"/>
    </source>
</evidence>
<gene>
    <name evidence="8" type="ORF">BZB76_1089</name>
</gene>
<dbReference type="PANTHER" id="PTHR42718">
    <property type="entry name" value="MAJOR FACILITATOR SUPERFAMILY MULTIDRUG TRANSPORTER MFSC"/>
    <property type="match status" value="1"/>
</dbReference>
<keyword evidence="2" id="KW-0813">Transport</keyword>
<evidence type="ECO:0000256" key="2">
    <source>
        <dbReference type="ARBA" id="ARBA00022448"/>
    </source>
</evidence>
<evidence type="ECO:0000256" key="7">
    <source>
        <dbReference type="SAM" id="Phobius"/>
    </source>
</evidence>
<evidence type="ECO:0000256" key="5">
    <source>
        <dbReference type="ARBA" id="ARBA00022989"/>
    </source>
</evidence>
<dbReference type="InterPro" id="IPR036259">
    <property type="entry name" value="MFS_trans_sf"/>
</dbReference>
<dbReference type="InterPro" id="IPR011701">
    <property type="entry name" value="MFS"/>
</dbReference>
<keyword evidence="3" id="KW-1003">Cell membrane</keyword>
<dbReference type="EMBL" id="RBWU01000001">
    <property type="protein sequence ID" value="RKS79614.1"/>
    <property type="molecule type" value="Genomic_DNA"/>
</dbReference>
<feature type="transmembrane region" description="Helical" evidence="7">
    <location>
        <begin position="35"/>
        <end position="56"/>
    </location>
</feature>
<comment type="subcellular location">
    <subcellularLocation>
        <location evidence="1">Cell membrane</location>
        <topology evidence="1">Multi-pass membrane protein</topology>
    </subcellularLocation>
</comment>
<organism evidence="8 9">
    <name type="scientific">Actinomadura pelletieri DSM 43383</name>
    <dbReference type="NCBI Taxonomy" id="1120940"/>
    <lineage>
        <taxon>Bacteria</taxon>
        <taxon>Bacillati</taxon>
        <taxon>Actinomycetota</taxon>
        <taxon>Actinomycetes</taxon>
        <taxon>Streptosporangiales</taxon>
        <taxon>Thermomonosporaceae</taxon>
        <taxon>Actinomadura</taxon>
    </lineage>
</organism>
<keyword evidence="9" id="KW-1185">Reference proteome</keyword>
<comment type="caution">
    <text evidence="8">The sequence shown here is derived from an EMBL/GenBank/DDBJ whole genome shotgun (WGS) entry which is preliminary data.</text>
</comment>
<evidence type="ECO:0000313" key="9">
    <source>
        <dbReference type="Proteomes" id="UP000274601"/>
    </source>
</evidence>
<keyword evidence="4 7" id="KW-0812">Transmembrane</keyword>
<feature type="transmembrane region" description="Helical" evidence="7">
    <location>
        <begin position="68"/>
        <end position="85"/>
    </location>
</feature>
<dbReference type="SUPFAM" id="SSF103473">
    <property type="entry name" value="MFS general substrate transporter"/>
    <property type="match status" value="1"/>
</dbReference>
<dbReference type="AlphaFoldDB" id="A0A495R073"/>
<dbReference type="GO" id="GO:0022857">
    <property type="term" value="F:transmembrane transporter activity"/>
    <property type="evidence" value="ECO:0007669"/>
    <property type="project" value="InterPro"/>
</dbReference>
<dbReference type="Pfam" id="PF07690">
    <property type="entry name" value="MFS_1"/>
    <property type="match status" value="1"/>
</dbReference>
<sequence length="199" mass="20207">MVAGGVGRAQVGEDVIGQSFGFLTLYMQNVLHLDALETGLGFLPHTVLTLLVGLRVTPRLMRHVDSRVLVVAGVWVAAAGFAWQSRITVDDTYWTGVAGPAVLMSVGGALFNTPLTATVTSGVDAGDAGAASGLMNTAKQVGGALGPAALVAVTTGPATGEAALAAQYGRAFALTAAVLAVVGVLAAWLPRRRDDTPGR</sequence>
<keyword evidence="5 7" id="KW-1133">Transmembrane helix</keyword>
<evidence type="ECO:0000256" key="4">
    <source>
        <dbReference type="ARBA" id="ARBA00022692"/>
    </source>
</evidence>
<proteinExistence type="predicted"/>
<evidence type="ECO:0000256" key="3">
    <source>
        <dbReference type="ARBA" id="ARBA00022475"/>
    </source>
</evidence>
<evidence type="ECO:0000256" key="1">
    <source>
        <dbReference type="ARBA" id="ARBA00004651"/>
    </source>
</evidence>